<keyword evidence="2" id="KW-0238">DNA-binding</keyword>
<dbReference type="InterPro" id="IPR020449">
    <property type="entry name" value="Tscrpt_reg_AraC-type_HTH"/>
</dbReference>
<evidence type="ECO:0000256" key="1">
    <source>
        <dbReference type="ARBA" id="ARBA00023015"/>
    </source>
</evidence>
<dbReference type="InterPro" id="IPR037923">
    <property type="entry name" value="HTH-like"/>
</dbReference>
<evidence type="ECO:0000256" key="2">
    <source>
        <dbReference type="ARBA" id="ARBA00023125"/>
    </source>
</evidence>
<dbReference type="KEGG" id="cbae:COR50_16805"/>
<dbReference type="InterPro" id="IPR003313">
    <property type="entry name" value="AraC-bd"/>
</dbReference>
<reference evidence="5 6" key="1">
    <citation type="submission" date="2017-10" db="EMBL/GenBank/DDBJ databases">
        <title>Paenichitinophaga pekingensis gen. nov., sp. nov., isolated from activated sludge.</title>
        <authorList>
            <person name="Jin D."/>
            <person name="Kong X."/>
            <person name="Deng Y."/>
            <person name="Bai Z."/>
        </authorList>
    </citation>
    <scope>NUCLEOTIDE SEQUENCE [LARGE SCALE GENOMIC DNA]</scope>
    <source>
        <strain evidence="5 6">13</strain>
    </source>
</reference>
<dbReference type="OrthoDB" id="9813413at2"/>
<keyword evidence="1" id="KW-0805">Transcription regulation</keyword>
<feature type="domain" description="HTH araC/xylS-type" evidence="4">
    <location>
        <begin position="193"/>
        <end position="291"/>
    </location>
</feature>
<dbReference type="InterPro" id="IPR009057">
    <property type="entry name" value="Homeodomain-like_sf"/>
</dbReference>
<dbReference type="CDD" id="cd06986">
    <property type="entry name" value="cupin_MmsR-like_N"/>
    <property type="match status" value="1"/>
</dbReference>
<dbReference type="Gene3D" id="1.10.10.60">
    <property type="entry name" value="Homeodomain-like"/>
    <property type="match status" value="2"/>
</dbReference>
<dbReference type="SUPFAM" id="SSF46689">
    <property type="entry name" value="Homeodomain-like"/>
    <property type="match status" value="2"/>
</dbReference>
<dbReference type="PROSITE" id="PS00041">
    <property type="entry name" value="HTH_ARAC_FAMILY_1"/>
    <property type="match status" value="1"/>
</dbReference>
<dbReference type="PROSITE" id="PS01124">
    <property type="entry name" value="HTH_ARAC_FAMILY_2"/>
    <property type="match status" value="1"/>
</dbReference>
<evidence type="ECO:0000256" key="3">
    <source>
        <dbReference type="ARBA" id="ARBA00023163"/>
    </source>
</evidence>
<evidence type="ECO:0000313" key="5">
    <source>
        <dbReference type="EMBL" id="ATL49928.1"/>
    </source>
</evidence>
<organism evidence="5 6">
    <name type="scientific">Chitinophaga caeni</name>
    <dbReference type="NCBI Taxonomy" id="2029983"/>
    <lineage>
        <taxon>Bacteria</taxon>
        <taxon>Pseudomonadati</taxon>
        <taxon>Bacteroidota</taxon>
        <taxon>Chitinophagia</taxon>
        <taxon>Chitinophagales</taxon>
        <taxon>Chitinophagaceae</taxon>
        <taxon>Chitinophaga</taxon>
    </lineage>
</organism>
<dbReference type="PANTHER" id="PTHR43280">
    <property type="entry name" value="ARAC-FAMILY TRANSCRIPTIONAL REGULATOR"/>
    <property type="match status" value="1"/>
</dbReference>
<accession>A0A291R155</accession>
<dbReference type="Pfam" id="PF12833">
    <property type="entry name" value="HTH_18"/>
    <property type="match status" value="1"/>
</dbReference>
<dbReference type="PANTHER" id="PTHR43280:SF30">
    <property type="entry name" value="MMSAB OPERON REGULATORY PROTEIN"/>
    <property type="match status" value="1"/>
</dbReference>
<evidence type="ECO:0000259" key="4">
    <source>
        <dbReference type="PROSITE" id="PS01124"/>
    </source>
</evidence>
<sequence length="295" mass="34244">MTGRKKDGFKGQRAIVLPRNIQQLCARQATTQHLYITDIGYYPKAKFHHRKREKGAGEHILIYCQDGKGSITIKKKTYPVEAGDCFLLPRNEYHEYAADEEEPWTIYWAHFLGKSSDGLLKTAVKTWKGPKTFLPFATERVQLFDHIYRQLERGYRQEHLSFANMNFWSFLSSCLYPDQLPVVGKATTVDVVDLAIDYMHKHLDQLLSLQNMAAAVNLSQSHFSYLFKNGTGYSPVEYFNHLKVQQACQYLLFTTLRIKEIAMQLGISDPYYFTRMFTKVMGVSPNQYREKKINP</sequence>
<keyword evidence="3" id="KW-0804">Transcription</keyword>
<dbReference type="SMART" id="SM00342">
    <property type="entry name" value="HTH_ARAC"/>
    <property type="match status" value="1"/>
</dbReference>
<dbReference type="Proteomes" id="UP000220133">
    <property type="component" value="Chromosome"/>
</dbReference>
<dbReference type="RefSeq" id="WP_098196294.1">
    <property type="nucleotide sequence ID" value="NZ_CP023777.1"/>
</dbReference>
<dbReference type="GO" id="GO:0003700">
    <property type="term" value="F:DNA-binding transcription factor activity"/>
    <property type="evidence" value="ECO:0007669"/>
    <property type="project" value="InterPro"/>
</dbReference>
<evidence type="ECO:0000313" key="6">
    <source>
        <dbReference type="Proteomes" id="UP000220133"/>
    </source>
</evidence>
<dbReference type="InterPro" id="IPR018060">
    <property type="entry name" value="HTH_AraC"/>
</dbReference>
<dbReference type="Pfam" id="PF02311">
    <property type="entry name" value="AraC_binding"/>
    <property type="match status" value="1"/>
</dbReference>
<dbReference type="EMBL" id="CP023777">
    <property type="protein sequence ID" value="ATL49928.1"/>
    <property type="molecule type" value="Genomic_DNA"/>
</dbReference>
<dbReference type="PRINTS" id="PR00032">
    <property type="entry name" value="HTHARAC"/>
</dbReference>
<dbReference type="InterPro" id="IPR018062">
    <property type="entry name" value="HTH_AraC-typ_CS"/>
</dbReference>
<proteinExistence type="predicted"/>
<dbReference type="Gene3D" id="2.60.120.280">
    <property type="entry name" value="Regulatory protein AraC"/>
    <property type="match status" value="1"/>
</dbReference>
<keyword evidence="6" id="KW-1185">Reference proteome</keyword>
<protein>
    <submittedName>
        <fullName evidence="5">AraC family transcriptional regulator</fullName>
    </submittedName>
</protein>
<dbReference type="GO" id="GO:0043565">
    <property type="term" value="F:sequence-specific DNA binding"/>
    <property type="evidence" value="ECO:0007669"/>
    <property type="project" value="InterPro"/>
</dbReference>
<dbReference type="SUPFAM" id="SSF51215">
    <property type="entry name" value="Regulatory protein AraC"/>
    <property type="match status" value="1"/>
</dbReference>
<gene>
    <name evidence="5" type="ORF">COR50_16805</name>
</gene>
<dbReference type="AlphaFoldDB" id="A0A291R155"/>
<name>A0A291R155_9BACT</name>